<reference evidence="2 4" key="2">
    <citation type="submission" date="2016-10" db="EMBL/GenBank/DDBJ databases">
        <authorList>
            <person name="de Groot N.N."/>
        </authorList>
    </citation>
    <scope>NUCLEOTIDE SEQUENCE [LARGE SCALE GENOMIC DNA]</scope>
    <source>
        <strain evidence="2 4">F</strain>
        <strain evidence="1">KH1P1</strain>
    </source>
</reference>
<keyword evidence="3" id="KW-1185">Reference proteome</keyword>
<evidence type="ECO:0000313" key="1">
    <source>
        <dbReference type="EMBL" id="SET15749.1"/>
    </source>
</evidence>
<dbReference type="STRING" id="1526.SAMN02910262_01243"/>
<protein>
    <recommendedName>
        <fullName evidence="5">DUF4869 domain-containing protein</fullName>
    </recommendedName>
</protein>
<evidence type="ECO:0000313" key="4">
    <source>
        <dbReference type="Proteomes" id="UP000214760"/>
    </source>
</evidence>
<dbReference type="Proteomes" id="UP000199820">
    <property type="component" value="Unassembled WGS sequence"/>
</dbReference>
<dbReference type="AlphaFoldDB" id="A0A1I6J7B2"/>
<accession>A0A1I6J7B2</accession>
<evidence type="ECO:0000313" key="3">
    <source>
        <dbReference type="Proteomes" id="UP000199820"/>
    </source>
</evidence>
<dbReference type="RefSeq" id="WP_031475055.1">
    <property type="nucleotide sequence ID" value="NZ_FOIL01000006.1"/>
</dbReference>
<evidence type="ECO:0008006" key="5">
    <source>
        <dbReference type="Google" id="ProtNLM"/>
    </source>
</evidence>
<dbReference type="Pfam" id="PF16163">
    <property type="entry name" value="DUF4869"/>
    <property type="match status" value="1"/>
</dbReference>
<dbReference type="EMBL" id="FOIL01000006">
    <property type="protein sequence ID" value="SET15749.1"/>
    <property type="molecule type" value="Genomic_DNA"/>
</dbReference>
<gene>
    <name evidence="2" type="ORF">SAMN02910262_01243</name>
    <name evidence="1" type="ORF">SAMN04487771_100660</name>
</gene>
<name>A0A1I6J7B2_9FIRM</name>
<reference evidence="3" key="1">
    <citation type="submission" date="2016-10" db="EMBL/GenBank/DDBJ databases">
        <authorList>
            <person name="Varghese N."/>
            <person name="Submissions S."/>
        </authorList>
    </citation>
    <scope>NUCLEOTIDE SEQUENCE [LARGE SCALE GENOMIC DNA]</scope>
    <source>
        <strain evidence="3">KH1P1</strain>
    </source>
</reference>
<dbReference type="InterPro" id="IPR032360">
    <property type="entry name" value="DUF4869"/>
</dbReference>
<proteinExistence type="predicted"/>
<dbReference type="OrthoDB" id="3183892at2"/>
<dbReference type="EMBL" id="FOZC01000005">
    <property type="protein sequence ID" value="SFR74420.1"/>
    <property type="molecule type" value="Genomic_DNA"/>
</dbReference>
<dbReference type="eggNOG" id="ENOG502ZCD2">
    <property type="taxonomic scope" value="Bacteria"/>
</dbReference>
<sequence>MLRVWFGDKENAIYNTSVFFKNRYKDEWITDEFARKVISDVDHSEVIDANCIQSPVLGNISPLQLSGGVKALILMKHLPGKVFNASNCGDNCAKWILKLGQEQDFTINLFHVMDFGGGEFDIRILNDRKQIVHNMQEFLIAGASYLREEQKDAR</sequence>
<evidence type="ECO:0000313" key="2">
    <source>
        <dbReference type="EMBL" id="SFR74420.1"/>
    </source>
</evidence>
<dbReference type="Proteomes" id="UP000214760">
    <property type="component" value="Unassembled WGS sequence"/>
</dbReference>
<organism evidence="2 4">
    <name type="scientific">[Clostridium] aminophilum</name>
    <dbReference type="NCBI Taxonomy" id="1526"/>
    <lineage>
        <taxon>Bacteria</taxon>
        <taxon>Bacillati</taxon>
        <taxon>Bacillota</taxon>
        <taxon>Clostridia</taxon>
        <taxon>Lachnospirales</taxon>
        <taxon>Lachnospiraceae</taxon>
    </lineage>
</organism>